<accession>A0A098M8Y1</accession>
<protein>
    <recommendedName>
        <fullName evidence="3">DUF1802 domain-containing protein</fullName>
    </recommendedName>
</protein>
<dbReference type="Proteomes" id="UP000029734">
    <property type="component" value="Unassembled WGS sequence"/>
</dbReference>
<evidence type="ECO:0008006" key="3">
    <source>
        <dbReference type="Google" id="ProtNLM"/>
    </source>
</evidence>
<dbReference type="PIRSF" id="PIRSF018957">
    <property type="entry name" value="UCP018957"/>
    <property type="match status" value="1"/>
</dbReference>
<dbReference type="RefSeq" id="WP_036648465.1">
    <property type="nucleotide sequence ID" value="NZ_JQCR01000002.1"/>
</dbReference>
<dbReference type="AlphaFoldDB" id="A0A098M8Y1"/>
<keyword evidence="2" id="KW-1185">Reference proteome</keyword>
<comment type="caution">
    <text evidence="1">The sequence shown here is derived from an EMBL/GenBank/DDBJ whole genome shotgun (WGS) entry which is preliminary data.</text>
</comment>
<dbReference type="OrthoDB" id="9808776at2"/>
<dbReference type="InterPro" id="IPR008307">
    <property type="entry name" value="UCP018957"/>
</dbReference>
<dbReference type="STRING" id="268407.PWYN_03320"/>
<dbReference type="eggNOG" id="COG4293">
    <property type="taxonomic scope" value="Bacteria"/>
</dbReference>
<dbReference type="EMBL" id="JQCR01000002">
    <property type="protein sequence ID" value="KGE18508.1"/>
    <property type="molecule type" value="Genomic_DNA"/>
</dbReference>
<sequence>MKVNSVALKEWDSTIKVLAEGRQVILLRKGGIKEETRRFELKSDSFYLYPTYEHQRPELVKEQDRHFVEQSLSGFEPNALTVKLTVYAEVAADLEIRDLEQLEKLSPYHMWSEGLAAERLRWKAKEPLHVLLLRVYTLEEPSEIEVLPEYSGCRSWIELSPPPELRPMKPVLDDEEFEALCIEIKKAI</sequence>
<dbReference type="InterPro" id="IPR014923">
    <property type="entry name" value="DUF1802"/>
</dbReference>
<proteinExistence type="predicted"/>
<name>A0A098M8Y1_9BACL</name>
<evidence type="ECO:0000313" key="1">
    <source>
        <dbReference type="EMBL" id="KGE18508.1"/>
    </source>
</evidence>
<dbReference type="Pfam" id="PF08819">
    <property type="entry name" value="DUF1802"/>
    <property type="match status" value="1"/>
</dbReference>
<reference evidence="1 2" key="1">
    <citation type="submission" date="2014-08" db="EMBL/GenBank/DDBJ databases">
        <authorList>
            <person name="den Bakker H.C."/>
        </authorList>
    </citation>
    <scope>NUCLEOTIDE SEQUENCE [LARGE SCALE GENOMIC DNA]</scope>
    <source>
        <strain evidence="1 2">DSM 18334</strain>
    </source>
</reference>
<gene>
    <name evidence="1" type="ORF">PWYN_03320</name>
</gene>
<organism evidence="1 2">
    <name type="scientific">Paenibacillus wynnii</name>
    <dbReference type="NCBI Taxonomy" id="268407"/>
    <lineage>
        <taxon>Bacteria</taxon>
        <taxon>Bacillati</taxon>
        <taxon>Bacillota</taxon>
        <taxon>Bacilli</taxon>
        <taxon>Bacillales</taxon>
        <taxon>Paenibacillaceae</taxon>
        <taxon>Paenibacillus</taxon>
    </lineage>
</organism>
<evidence type="ECO:0000313" key="2">
    <source>
        <dbReference type="Proteomes" id="UP000029734"/>
    </source>
</evidence>
<reference evidence="1 2" key="2">
    <citation type="submission" date="2014-10" db="EMBL/GenBank/DDBJ databases">
        <title>Comparative genomics of the Paenibacillus odorifer group.</title>
        <authorList>
            <person name="Tsai Y.-C."/>
            <person name="Martin N."/>
            <person name="Korlach J."/>
            <person name="Wiedmann M."/>
        </authorList>
    </citation>
    <scope>NUCLEOTIDE SEQUENCE [LARGE SCALE GENOMIC DNA]</scope>
    <source>
        <strain evidence="1 2">DSM 18334</strain>
    </source>
</reference>